<evidence type="ECO:0000313" key="11">
    <source>
        <dbReference type="Proteomes" id="UP000799750"/>
    </source>
</evidence>
<dbReference type="Proteomes" id="UP000799750">
    <property type="component" value="Unassembled WGS sequence"/>
</dbReference>
<evidence type="ECO:0000256" key="6">
    <source>
        <dbReference type="ARBA" id="ARBA00029455"/>
    </source>
</evidence>
<feature type="region of interest" description="Disordered" evidence="8">
    <location>
        <begin position="73"/>
        <end position="99"/>
    </location>
</feature>
<dbReference type="OrthoDB" id="445326at2759"/>
<name>A0A6A6QFC1_9PEZI</name>
<keyword evidence="11" id="KW-1185">Reference proteome</keyword>
<feature type="compositionally biased region" description="Basic and acidic residues" evidence="8">
    <location>
        <begin position="766"/>
        <end position="776"/>
    </location>
</feature>
<dbReference type="PANTHER" id="PTHR17039">
    <property type="entry name" value="U3 SMALL NUCLEOLAR RIBONUCLEOPROTEIN PROTEIN MPP10"/>
    <property type="match status" value="1"/>
</dbReference>
<feature type="compositionally biased region" description="Acidic residues" evidence="8">
    <location>
        <begin position="168"/>
        <end position="233"/>
    </location>
</feature>
<keyword evidence="2" id="KW-0690">Ribosome biogenesis</keyword>
<feature type="compositionally biased region" description="Basic residues" evidence="8">
    <location>
        <begin position="662"/>
        <end position="673"/>
    </location>
</feature>
<evidence type="ECO:0000256" key="2">
    <source>
        <dbReference type="ARBA" id="ARBA00022517"/>
    </source>
</evidence>
<keyword evidence="7" id="KW-0479">Metal-binding</keyword>
<sequence length="859" mass="94998">MATLSFSPTTSNSSHTLSVQSAHPPPMDLSNPGQLALISSLSTAPHTFLQPPRDLHNAALALAKRFLDPLAAGVSETHAQRQKEERKKRKRGERDHADSRMLKLKKVHLDGFGVEQVWEQARRVLDATREEVEKALPDEDDDVYMNGTSGIENGMKTIRFDEDGFELSGEEEDLMEDVDSDGEDEDGSSEEESGSEGSEVENGEEPEDEDMGSDIEDFDDEISEDEEPAEEFIPDPNGLNDGFFSIDNFNKQSDFLEQQDMRGEPAASDDEEVDWDTNPLSGVNGVFEDDDIEDRARDAESEDDDDEGGPTFGNVDLNAPEGESDDDEPLEDGDMDNGGMTNTNNVMYADFFAPPAQKASKSKRKSGRPNAHNFPAASDPQMTAPEDNIERTMAAVHRDLFEDSDGAESNGDLSDLDPADPKSRRSAHQRRQAKIAEEIRKLEAANVAKRDWTLSGEARAVDRPINSLLEEDLEFERAGKPVPVITAEVSEDIEALIKRRIIAGEFDEVHRRRPDDLATGSGARRGRFELDDFKSAKGLAEIYEEDHLRKNDPNFVDAKDEKLKKEHAEIEALWRNVAGKLDTLSSWHYKPKPAAPSLEVRVDAPAIQMEDARPTTGGEASISMLAPQEVYKPGDERTKEEVVTKGGLPVARDEMSREEKQQRRRREKERIKKAGTNEGGKENQESKKSKEKKQLLGDLKKGSVKVIGKRGELRDVEGKEVKEAAREVIAIVRVHISGMPPHKHPEKRVGIEAIFVAAMRQRAKTAKGEPRSESPSKADTNLAANAGDNSHAEELEDEHTGDVKNSATAATTSHEVPRSAAWFSRPAKVPPVCPFHQLGICALGHKCSYRHDEDGTGSN</sequence>
<keyword evidence="3" id="KW-0698">rRNA processing</keyword>
<keyword evidence="5" id="KW-0687">Ribonucleoprotein</keyword>
<dbReference type="GO" id="GO:0008270">
    <property type="term" value="F:zinc ion binding"/>
    <property type="evidence" value="ECO:0007669"/>
    <property type="project" value="UniProtKB-KW"/>
</dbReference>
<feature type="compositionally biased region" description="Basic and acidic residues" evidence="8">
    <location>
        <begin position="651"/>
        <end position="661"/>
    </location>
</feature>
<proteinExistence type="inferred from homology"/>
<comment type="similarity">
    <text evidence="6">Belongs to the MPP10 family.</text>
</comment>
<dbReference type="GO" id="GO:0032040">
    <property type="term" value="C:small-subunit processome"/>
    <property type="evidence" value="ECO:0007669"/>
    <property type="project" value="TreeGrafter"/>
</dbReference>
<gene>
    <name evidence="10" type="ORF">BU16DRAFT_621751</name>
</gene>
<keyword evidence="7" id="KW-0863">Zinc-finger</keyword>
<protein>
    <submittedName>
        <fullName evidence="10">Mpp10-domain-containing protein</fullName>
    </submittedName>
</protein>
<feature type="compositionally biased region" description="Basic residues" evidence="8">
    <location>
        <begin position="424"/>
        <end position="433"/>
    </location>
</feature>
<feature type="compositionally biased region" description="Polar residues" evidence="8">
    <location>
        <begin position="803"/>
        <end position="814"/>
    </location>
</feature>
<feature type="compositionally biased region" description="Basic and acidic residues" evidence="8">
    <location>
        <begin position="790"/>
        <end position="802"/>
    </location>
</feature>
<keyword evidence="4" id="KW-0539">Nucleus</keyword>
<feature type="region of interest" description="Disordered" evidence="8">
    <location>
        <begin position="168"/>
        <end position="434"/>
    </location>
</feature>
<dbReference type="PANTHER" id="PTHR17039:SF0">
    <property type="entry name" value="U3 SMALL NUCLEOLAR RIBONUCLEOPROTEIN PROTEIN MPP10"/>
    <property type="match status" value="1"/>
</dbReference>
<dbReference type="GO" id="GO:0034457">
    <property type="term" value="C:Mpp10 complex"/>
    <property type="evidence" value="ECO:0007669"/>
    <property type="project" value="InterPro"/>
</dbReference>
<feature type="domain" description="C3H1-type" evidence="9">
    <location>
        <begin position="827"/>
        <end position="854"/>
    </location>
</feature>
<evidence type="ECO:0000256" key="3">
    <source>
        <dbReference type="ARBA" id="ARBA00022552"/>
    </source>
</evidence>
<evidence type="ECO:0000256" key="1">
    <source>
        <dbReference type="ARBA" id="ARBA00004604"/>
    </source>
</evidence>
<dbReference type="EMBL" id="MU004196">
    <property type="protein sequence ID" value="KAF2491095.1"/>
    <property type="molecule type" value="Genomic_DNA"/>
</dbReference>
<dbReference type="Pfam" id="PF04006">
    <property type="entry name" value="Mpp10"/>
    <property type="match status" value="1"/>
</dbReference>
<feature type="compositionally biased region" description="Basic and acidic residues" evidence="8">
    <location>
        <begin position="632"/>
        <end position="643"/>
    </location>
</feature>
<feature type="compositionally biased region" description="Acidic residues" evidence="8">
    <location>
        <begin position="322"/>
        <end position="335"/>
    </location>
</feature>
<dbReference type="AlphaFoldDB" id="A0A6A6QFC1"/>
<feature type="zinc finger region" description="C3H1-type" evidence="7">
    <location>
        <begin position="827"/>
        <end position="854"/>
    </location>
</feature>
<feature type="compositionally biased region" description="Polar residues" evidence="8">
    <location>
        <begin position="1"/>
        <end position="21"/>
    </location>
</feature>
<feature type="region of interest" description="Disordered" evidence="8">
    <location>
        <begin position="605"/>
        <end position="698"/>
    </location>
</feature>
<evidence type="ECO:0000256" key="4">
    <source>
        <dbReference type="ARBA" id="ARBA00023242"/>
    </source>
</evidence>
<feature type="compositionally biased region" description="Basic and acidic residues" evidence="8">
    <location>
        <begin position="679"/>
        <end position="698"/>
    </location>
</feature>
<feature type="region of interest" description="Disordered" evidence="8">
    <location>
        <begin position="763"/>
        <end position="816"/>
    </location>
</feature>
<keyword evidence="7" id="KW-0862">Zinc</keyword>
<evidence type="ECO:0000256" key="5">
    <source>
        <dbReference type="ARBA" id="ARBA00023274"/>
    </source>
</evidence>
<evidence type="ECO:0000259" key="9">
    <source>
        <dbReference type="PROSITE" id="PS50103"/>
    </source>
</evidence>
<dbReference type="GO" id="GO:0006364">
    <property type="term" value="P:rRNA processing"/>
    <property type="evidence" value="ECO:0007669"/>
    <property type="project" value="UniProtKB-KW"/>
</dbReference>
<feature type="compositionally biased region" description="Polar residues" evidence="8">
    <location>
        <begin position="247"/>
        <end position="256"/>
    </location>
</feature>
<dbReference type="PROSITE" id="PS50103">
    <property type="entry name" value="ZF_C3H1"/>
    <property type="match status" value="1"/>
</dbReference>
<feature type="region of interest" description="Disordered" evidence="8">
    <location>
        <begin position="1"/>
        <end position="33"/>
    </location>
</feature>
<evidence type="ECO:0000256" key="7">
    <source>
        <dbReference type="PROSITE-ProRule" id="PRU00723"/>
    </source>
</evidence>
<organism evidence="10 11">
    <name type="scientific">Lophium mytilinum</name>
    <dbReference type="NCBI Taxonomy" id="390894"/>
    <lineage>
        <taxon>Eukaryota</taxon>
        <taxon>Fungi</taxon>
        <taxon>Dikarya</taxon>
        <taxon>Ascomycota</taxon>
        <taxon>Pezizomycotina</taxon>
        <taxon>Dothideomycetes</taxon>
        <taxon>Pleosporomycetidae</taxon>
        <taxon>Mytilinidiales</taxon>
        <taxon>Mytilinidiaceae</taxon>
        <taxon>Lophium</taxon>
    </lineage>
</organism>
<dbReference type="InterPro" id="IPR012173">
    <property type="entry name" value="Mpp10"/>
</dbReference>
<dbReference type="GO" id="GO:0005732">
    <property type="term" value="C:sno(s)RNA-containing ribonucleoprotein complex"/>
    <property type="evidence" value="ECO:0007669"/>
    <property type="project" value="InterPro"/>
</dbReference>
<reference evidence="10" key="1">
    <citation type="journal article" date="2020" name="Stud. Mycol.">
        <title>101 Dothideomycetes genomes: a test case for predicting lifestyles and emergence of pathogens.</title>
        <authorList>
            <person name="Haridas S."/>
            <person name="Albert R."/>
            <person name="Binder M."/>
            <person name="Bloem J."/>
            <person name="Labutti K."/>
            <person name="Salamov A."/>
            <person name="Andreopoulos B."/>
            <person name="Baker S."/>
            <person name="Barry K."/>
            <person name="Bills G."/>
            <person name="Bluhm B."/>
            <person name="Cannon C."/>
            <person name="Castanera R."/>
            <person name="Culley D."/>
            <person name="Daum C."/>
            <person name="Ezra D."/>
            <person name="Gonzalez J."/>
            <person name="Henrissat B."/>
            <person name="Kuo A."/>
            <person name="Liang C."/>
            <person name="Lipzen A."/>
            <person name="Lutzoni F."/>
            <person name="Magnuson J."/>
            <person name="Mondo S."/>
            <person name="Nolan M."/>
            <person name="Ohm R."/>
            <person name="Pangilinan J."/>
            <person name="Park H.-J."/>
            <person name="Ramirez L."/>
            <person name="Alfaro M."/>
            <person name="Sun H."/>
            <person name="Tritt A."/>
            <person name="Yoshinaga Y."/>
            <person name="Zwiers L.-H."/>
            <person name="Turgeon B."/>
            <person name="Goodwin S."/>
            <person name="Spatafora J."/>
            <person name="Crous P."/>
            <person name="Grigoriev I."/>
        </authorList>
    </citation>
    <scope>NUCLEOTIDE SEQUENCE</scope>
    <source>
        <strain evidence="10">CBS 269.34</strain>
    </source>
</reference>
<evidence type="ECO:0000313" key="10">
    <source>
        <dbReference type="EMBL" id="KAF2491095.1"/>
    </source>
</evidence>
<evidence type="ECO:0000256" key="8">
    <source>
        <dbReference type="SAM" id="MobiDB-lite"/>
    </source>
</evidence>
<comment type="subcellular location">
    <subcellularLocation>
        <location evidence="1">Nucleus</location>
        <location evidence="1">Nucleolus</location>
    </subcellularLocation>
</comment>
<dbReference type="InterPro" id="IPR000571">
    <property type="entry name" value="Znf_CCCH"/>
</dbReference>
<accession>A0A6A6QFC1</accession>